<protein>
    <recommendedName>
        <fullName evidence="1">Pecanex-like protein</fullName>
    </recommendedName>
</protein>
<comment type="similarity">
    <text evidence="1">Belongs to the pecanex family.</text>
</comment>
<dbReference type="GO" id="GO:0016020">
    <property type="term" value="C:membrane"/>
    <property type="evidence" value="ECO:0007669"/>
    <property type="project" value="UniProtKB-SubCell"/>
</dbReference>
<dbReference type="Ensembl" id="ENSHHUT00000028621.1">
    <property type="protein sequence ID" value="ENSHHUP00000027525.1"/>
    <property type="gene ID" value="ENSHHUG00000017458.1"/>
</dbReference>
<dbReference type="PANTHER" id="PTHR12372:SF2">
    <property type="entry name" value="PECANEX-LIKE PROTEIN 1"/>
    <property type="match status" value="1"/>
</dbReference>
<comment type="subcellular location">
    <subcellularLocation>
        <location evidence="1">Membrane</location>
        <topology evidence="1">Multi-pass membrane protein</topology>
    </subcellularLocation>
</comment>
<evidence type="ECO:0000313" key="3">
    <source>
        <dbReference type="Proteomes" id="UP000314982"/>
    </source>
</evidence>
<reference evidence="2" key="2">
    <citation type="submission" date="2025-08" db="UniProtKB">
        <authorList>
            <consortium name="Ensembl"/>
        </authorList>
    </citation>
    <scope>IDENTIFICATION</scope>
</reference>
<name>A0A4W5LQW1_9TELE</name>
<keyword evidence="3" id="KW-1185">Reference proteome</keyword>
<accession>A0A4W5LQW1</accession>
<dbReference type="AlphaFoldDB" id="A0A4W5LQW1"/>
<sequence length="106" mass="12199">MWFEKLHVWLLFLEKNILYPLVVLNVLSGSARELASPRKLDTEVGALMITVAGLKLLRSSYSSPTYQYITVLFTVLFFTFDYRNLSETLLLDLFLMSIVFSKVKGN</sequence>
<dbReference type="PANTHER" id="PTHR12372">
    <property type="entry name" value="PECANEX"/>
    <property type="match status" value="1"/>
</dbReference>
<evidence type="ECO:0000313" key="2">
    <source>
        <dbReference type="Ensembl" id="ENSHHUP00000027525.1"/>
    </source>
</evidence>
<reference evidence="3" key="1">
    <citation type="submission" date="2018-06" db="EMBL/GenBank/DDBJ databases">
        <title>Genome assembly of Danube salmon.</title>
        <authorList>
            <person name="Macqueen D.J."/>
            <person name="Gundappa M.K."/>
        </authorList>
    </citation>
    <scope>NUCLEOTIDE SEQUENCE [LARGE SCALE GENOMIC DNA]</scope>
</reference>
<dbReference type="InterPro" id="IPR039797">
    <property type="entry name" value="Pecanex"/>
</dbReference>
<proteinExistence type="inferred from homology"/>
<reference evidence="2" key="3">
    <citation type="submission" date="2025-09" db="UniProtKB">
        <authorList>
            <consortium name="Ensembl"/>
        </authorList>
    </citation>
    <scope>IDENTIFICATION</scope>
</reference>
<dbReference type="GeneTree" id="ENSGT00940000157417"/>
<dbReference type="Proteomes" id="UP000314982">
    <property type="component" value="Unassembled WGS sequence"/>
</dbReference>
<organism evidence="2 3">
    <name type="scientific">Hucho hucho</name>
    <name type="common">huchen</name>
    <dbReference type="NCBI Taxonomy" id="62062"/>
    <lineage>
        <taxon>Eukaryota</taxon>
        <taxon>Metazoa</taxon>
        <taxon>Chordata</taxon>
        <taxon>Craniata</taxon>
        <taxon>Vertebrata</taxon>
        <taxon>Euteleostomi</taxon>
        <taxon>Actinopterygii</taxon>
        <taxon>Neopterygii</taxon>
        <taxon>Teleostei</taxon>
        <taxon>Protacanthopterygii</taxon>
        <taxon>Salmoniformes</taxon>
        <taxon>Salmonidae</taxon>
        <taxon>Salmoninae</taxon>
        <taxon>Hucho</taxon>
    </lineage>
</organism>
<evidence type="ECO:0000256" key="1">
    <source>
        <dbReference type="RuleBase" id="RU367089"/>
    </source>
</evidence>